<sequence>MISAIIMASGFGRRMNKEKLVMPVQNVPMIKKVLIEISSSKVEEIILVYRNVEVMNICKEYNTKMILNKRAYLGQSESIKLGIINSSSVTEGYMFFVGDQPFIKKYTIDKLIYEFNKDKNFIIVPRYSGKRGNPVIFPNNLKDQLMDLKGDIGGRNVINSNIKLVKFVDIEDEKQGLDVDDLDTYSIIN</sequence>
<accession>A0A923EAX2</accession>
<evidence type="ECO:0000313" key="3">
    <source>
        <dbReference type="Proteomes" id="UP000563151"/>
    </source>
</evidence>
<name>A0A923EAX2_CLOTT</name>
<evidence type="ECO:0000259" key="1">
    <source>
        <dbReference type="Pfam" id="PF12804"/>
    </source>
</evidence>
<dbReference type="Pfam" id="PF12804">
    <property type="entry name" value="NTP_transf_3"/>
    <property type="match status" value="1"/>
</dbReference>
<dbReference type="Gene3D" id="3.90.550.10">
    <property type="entry name" value="Spore Coat Polysaccharide Biosynthesis Protein SpsA, Chain A"/>
    <property type="match status" value="1"/>
</dbReference>
<dbReference type="GO" id="GO:0016779">
    <property type="term" value="F:nucleotidyltransferase activity"/>
    <property type="evidence" value="ECO:0007669"/>
    <property type="project" value="UniProtKB-ARBA"/>
</dbReference>
<dbReference type="CDD" id="cd04182">
    <property type="entry name" value="GT_2_like_f"/>
    <property type="match status" value="1"/>
</dbReference>
<dbReference type="EMBL" id="JAAZWO010000004">
    <property type="protein sequence ID" value="MBC2397070.1"/>
    <property type="molecule type" value="Genomic_DNA"/>
</dbReference>
<organism evidence="2 3">
    <name type="scientific">Clostridium tetanomorphum</name>
    <dbReference type="NCBI Taxonomy" id="1553"/>
    <lineage>
        <taxon>Bacteria</taxon>
        <taxon>Bacillati</taxon>
        <taxon>Bacillota</taxon>
        <taxon>Clostridia</taxon>
        <taxon>Eubacteriales</taxon>
        <taxon>Clostridiaceae</taxon>
        <taxon>Clostridium</taxon>
    </lineage>
</organism>
<gene>
    <name evidence="2" type="ORF">HGG79_04640</name>
</gene>
<comment type="caution">
    <text evidence="2">The sequence shown here is derived from an EMBL/GenBank/DDBJ whole genome shotgun (WGS) entry which is preliminary data.</text>
</comment>
<dbReference type="InterPro" id="IPR029044">
    <property type="entry name" value="Nucleotide-diphossugar_trans"/>
</dbReference>
<proteinExistence type="predicted"/>
<reference evidence="2 3" key="1">
    <citation type="submission" date="2020-04" db="EMBL/GenBank/DDBJ databases">
        <title>Genomic insights into acetone-butanol-ethanol (ABE) fermentation by sequencing solventogenic clostridia strains.</title>
        <authorList>
            <person name="Brown S."/>
        </authorList>
    </citation>
    <scope>NUCLEOTIDE SEQUENCE [LARGE SCALE GENOMIC DNA]</scope>
    <source>
        <strain evidence="2 3">DJ011</strain>
    </source>
</reference>
<feature type="domain" description="MobA-like NTP transferase" evidence="1">
    <location>
        <begin position="4"/>
        <end position="160"/>
    </location>
</feature>
<keyword evidence="3" id="KW-1185">Reference proteome</keyword>
<evidence type="ECO:0000313" key="2">
    <source>
        <dbReference type="EMBL" id="MBC2397070.1"/>
    </source>
</evidence>
<dbReference type="InterPro" id="IPR025877">
    <property type="entry name" value="MobA-like_NTP_Trfase"/>
</dbReference>
<dbReference type="PANTHER" id="PTHR43777">
    <property type="entry name" value="MOLYBDENUM COFACTOR CYTIDYLYLTRANSFERASE"/>
    <property type="match status" value="1"/>
</dbReference>
<dbReference type="PANTHER" id="PTHR43777:SF1">
    <property type="entry name" value="MOLYBDENUM COFACTOR CYTIDYLYLTRANSFERASE"/>
    <property type="match status" value="1"/>
</dbReference>
<dbReference type="AlphaFoldDB" id="A0A923EAX2"/>
<protein>
    <submittedName>
        <fullName evidence="2">NTP transferase domain-containing protein</fullName>
    </submittedName>
</protein>
<dbReference type="RefSeq" id="WP_035147836.1">
    <property type="nucleotide sequence ID" value="NZ_JAAZWO010000004.1"/>
</dbReference>
<dbReference type="SUPFAM" id="SSF53448">
    <property type="entry name" value="Nucleotide-diphospho-sugar transferases"/>
    <property type="match status" value="1"/>
</dbReference>
<dbReference type="Proteomes" id="UP000563151">
    <property type="component" value="Unassembled WGS sequence"/>
</dbReference>
<keyword evidence="2" id="KW-0808">Transferase</keyword>